<reference evidence="1 2" key="1">
    <citation type="journal article" date="2011" name="DNA Res.">
        <title>Whole-genome sequencing of sake yeast Saccharomyces cerevisiae Kyokai no. 7.</title>
        <authorList>
            <person name="Akao T."/>
            <person name="Yashiro I."/>
            <person name="Hosoyama A."/>
            <person name="Kitagaki H."/>
            <person name="Horikawa H."/>
            <person name="Watanabe D."/>
            <person name="Akada R."/>
            <person name="Ando Y."/>
            <person name="Harashima S."/>
            <person name="Inoue T."/>
            <person name="Inoue Y."/>
            <person name="Kajiwara S."/>
            <person name="Kitamoto K."/>
            <person name="Kitamoto N."/>
            <person name="Kobayashi O."/>
            <person name="Kuhara S."/>
            <person name="Masubuchi T."/>
            <person name="Mizoguchi H."/>
            <person name="Nakao Y."/>
            <person name="Nakazato A."/>
            <person name="Namise M."/>
            <person name="Oba T."/>
            <person name="Ogata T."/>
            <person name="Ohta A."/>
            <person name="Sato M."/>
            <person name="Shibasaki S."/>
            <person name="Takatsume Y."/>
            <person name="Tanimoto S."/>
            <person name="Tsuboi H."/>
            <person name="Nishimura A."/>
            <person name="Yoda K."/>
            <person name="Ishikawa T."/>
            <person name="Iwashita K."/>
            <person name="Fujita N."/>
            <person name="Shimoi H."/>
        </authorList>
    </citation>
    <scope>NUCLEOTIDE SEQUENCE [LARGE SCALE GENOMIC DNA]</scope>
    <source>
        <strain evidence="2">Kyokai no. 7 / NBRC 101557</strain>
    </source>
</reference>
<dbReference type="EMBL" id="DG000038">
    <property type="protein sequence ID" value="GAA21506.1"/>
    <property type="molecule type" value="Genomic_DNA"/>
</dbReference>
<dbReference type="AlphaFoldDB" id="G2W8W3"/>
<name>G2W8W3_YEASK</name>
<comment type="caution">
    <text evidence="1">The sequence shown here is derived from an EMBL/GenBank/DDBJ whole genome shotgun (WGS) entry which is preliminary data.</text>
</comment>
<evidence type="ECO:0000313" key="1">
    <source>
        <dbReference type="EMBL" id="GAA21506.1"/>
    </source>
</evidence>
<organism evidence="1 2">
    <name type="scientific">Saccharomyces cerevisiae (strain Kyokai no. 7 / NBRC 101557)</name>
    <name type="common">Baker's yeast</name>
    <dbReference type="NCBI Taxonomy" id="721032"/>
    <lineage>
        <taxon>Eukaryota</taxon>
        <taxon>Fungi</taxon>
        <taxon>Dikarya</taxon>
        <taxon>Ascomycota</taxon>
        <taxon>Saccharomycotina</taxon>
        <taxon>Saccharomycetes</taxon>
        <taxon>Saccharomycetales</taxon>
        <taxon>Saccharomycetaceae</taxon>
        <taxon>Saccharomyces</taxon>
    </lineage>
</organism>
<accession>G2W8W3</accession>
<sequence>MVSLHGSFKGFPCFGIRRGISHVLPGQKLRGSCDNWKKRQN</sequence>
<gene>
    <name evidence="1" type="primary">K7_00216</name>
    <name evidence="1" type="ORF">SYK7_002161</name>
</gene>
<dbReference type="HOGENOM" id="CLU_3279833_0_0_1"/>
<protein>
    <submittedName>
        <fullName evidence="1">K7_00216p</fullName>
    </submittedName>
</protein>
<proteinExistence type="predicted"/>
<evidence type="ECO:0000313" key="2">
    <source>
        <dbReference type="Proteomes" id="UP000001608"/>
    </source>
</evidence>
<dbReference type="Proteomes" id="UP000001608">
    <property type="component" value="Chromosome 2"/>
</dbReference>
<dbReference type="OrthoDB" id="10440322at2759"/>